<keyword evidence="7" id="KW-0238">DNA-binding</keyword>
<evidence type="ECO:0000313" key="10">
    <source>
        <dbReference type="EMBL" id="PMC42988.1"/>
    </source>
</evidence>
<evidence type="ECO:0000256" key="8">
    <source>
        <dbReference type="ARBA" id="ARBA00023211"/>
    </source>
</evidence>
<comment type="caution">
    <text evidence="10">The sequence shown here is derived from an EMBL/GenBank/DDBJ whole genome shotgun (WGS) entry which is preliminary data.</text>
</comment>
<dbReference type="GO" id="GO:0003677">
    <property type="term" value="F:DNA binding"/>
    <property type="evidence" value="ECO:0007669"/>
    <property type="project" value="UniProtKB-KW"/>
</dbReference>
<dbReference type="InterPro" id="IPR002729">
    <property type="entry name" value="CRISPR-assoc_Cas1"/>
</dbReference>
<evidence type="ECO:0000256" key="1">
    <source>
        <dbReference type="ARBA" id="ARBA00022722"/>
    </source>
</evidence>
<dbReference type="InterPro" id="IPR050646">
    <property type="entry name" value="Cas1"/>
</dbReference>
<dbReference type="InterPro" id="IPR019855">
    <property type="entry name" value="CRISPR-assoc_Cas1_NMENI"/>
</dbReference>
<dbReference type="PANTHER" id="PTHR34353">
    <property type="entry name" value="CRISPR-ASSOCIATED ENDONUCLEASE CAS1 1"/>
    <property type="match status" value="1"/>
</dbReference>
<comment type="subunit">
    <text evidence="9">Homodimer, forms a heterotetramer with a Cas2 homodimer.</text>
</comment>
<keyword evidence="3 10" id="KW-0255">Endonuclease</keyword>
<sequence length="301" mass="32862">MQSAWRVVDCTSLDGSLTYVRGRLVVNNRVTGEIVEIPLAETAVLLIGLHCGCSPGLLHQCAAYGTCVMVCNWQGIPVCAMHSWSDVPTRIATRQLAQASLSIPRRKAAWANVVRAKIRGQAACLDALNIEGGGMLRGIANEVHSGDSTNREGQAAREYWKRIFSSEEDFHRVPGCNVGRNAALNYDYTILRGFSIKAVISAGLNPVLGMNHHNRSNYFCLADDIIEPFRPAVDFAVAQLAVDDTPDSKSVKKYLIESVNKQFNGVGPTMPSALNDIAQAYGMYVEKQSKDFLVPEYKGGL</sequence>
<dbReference type="NCBIfam" id="TIGR03639">
    <property type="entry name" value="cas1_NMENI"/>
    <property type="match status" value="1"/>
</dbReference>
<evidence type="ECO:0000256" key="2">
    <source>
        <dbReference type="ARBA" id="ARBA00022723"/>
    </source>
</evidence>
<reference evidence="10 11" key="1">
    <citation type="submission" date="2017-09" db="EMBL/GenBank/DDBJ databases">
        <title>Bacterial strain isolated from the female urinary microbiota.</title>
        <authorList>
            <person name="Thomas-White K."/>
            <person name="Kumar N."/>
            <person name="Forster S."/>
            <person name="Putonti C."/>
            <person name="Lawley T."/>
            <person name="Wolfe A.J."/>
        </authorList>
    </citation>
    <scope>NUCLEOTIDE SEQUENCE [LARGE SCALE GENOMIC DNA]</scope>
    <source>
        <strain evidence="10 11">UMB1686</strain>
    </source>
</reference>
<dbReference type="PANTHER" id="PTHR34353:SF2">
    <property type="entry name" value="CRISPR-ASSOCIATED ENDONUCLEASE CAS1 1"/>
    <property type="match status" value="1"/>
</dbReference>
<dbReference type="Proteomes" id="UP000235771">
    <property type="component" value="Unassembled WGS sequence"/>
</dbReference>
<evidence type="ECO:0000256" key="4">
    <source>
        <dbReference type="ARBA" id="ARBA00022801"/>
    </source>
</evidence>
<accession>A0A2N6RY23</accession>
<evidence type="ECO:0000256" key="5">
    <source>
        <dbReference type="ARBA" id="ARBA00022842"/>
    </source>
</evidence>
<keyword evidence="6" id="KW-0051">Antiviral defense</keyword>
<evidence type="ECO:0000256" key="7">
    <source>
        <dbReference type="ARBA" id="ARBA00023125"/>
    </source>
</evidence>
<dbReference type="GO" id="GO:0004520">
    <property type="term" value="F:DNA endonuclease activity"/>
    <property type="evidence" value="ECO:0007669"/>
    <property type="project" value="InterPro"/>
</dbReference>
<dbReference type="EMBL" id="PNGV01000001">
    <property type="protein sequence ID" value="PMC42988.1"/>
    <property type="molecule type" value="Genomic_DNA"/>
</dbReference>
<evidence type="ECO:0000313" key="11">
    <source>
        <dbReference type="Proteomes" id="UP000235771"/>
    </source>
</evidence>
<keyword evidence="2" id="KW-0479">Metal-binding</keyword>
<dbReference type="Gene3D" id="1.20.120.920">
    <property type="entry name" value="CRISPR-associated endonuclease Cas1, C-terminal domain"/>
    <property type="match status" value="1"/>
</dbReference>
<dbReference type="GO" id="GO:0016787">
    <property type="term" value="F:hydrolase activity"/>
    <property type="evidence" value="ECO:0007669"/>
    <property type="project" value="UniProtKB-KW"/>
</dbReference>
<dbReference type="RefSeq" id="WP_102694796.1">
    <property type="nucleotide sequence ID" value="NZ_JAKNCL010000001.1"/>
</dbReference>
<keyword evidence="1" id="KW-0540">Nuclease</keyword>
<evidence type="ECO:0000256" key="3">
    <source>
        <dbReference type="ARBA" id="ARBA00022759"/>
    </source>
</evidence>
<keyword evidence="8" id="KW-0464">Manganese</keyword>
<keyword evidence="5" id="KW-0460">Magnesium</keyword>
<dbReference type="GO" id="GO:0043571">
    <property type="term" value="P:maintenance of CRISPR repeat elements"/>
    <property type="evidence" value="ECO:0007669"/>
    <property type="project" value="InterPro"/>
</dbReference>
<name>A0A2N6RY23_9BIFI</name>
<gene>
    <name evidence="10" type="ORF">CJ216_02490</name>
</gene>
<protein>
    <submittedName>
        <fullName evidence="10">Type II CRISPR-associated endonuclease Cas1</fullName>
    </submittedName>
</protein>
<keyword evidence="11" id="KW-1185">Reference proteome</keyword>
<dbReference type="GO" id="GO:0051607">
    <property type="term" value="P:defense response to virus"/>
    <property type="evidence" value="ECO:0007669"/>
    <property type="project" value="UniProtKB-KW"/>
</dbReference>
<dbReference type="NCBIfam" id="TIGR00287">
    <property type="entry name" value="cas1"/>
    <property type="match status" value="1"/>
</dbReference>
<evidence type="ECO:0000256" key="9">
    <source>
        <dbReference type="ARBA" id="ARBA00038592"/>
    </source>
</evidence>
<dbReference type="InterPro" id="IPR042206">
    <property type="entry name" value="CRISPR-assoc_Cas1_C"/>
</dbReference>
<dbReference type="GeneID" id="98325946"/>
<keyword evidence="4" id="KW-0378">Hydrolase</keyword>
<proteinExistence type="predicted"/>
<organism evidence="10 11">
    <name type="scientific">Gardnerella greenwoodii</name>
    <dbReference type="NCBI Taxonomy" id="2914925"/>
    <lineage>
        <taxon>Bacteria</taxon>
        <taxon>Bacillati</taxon>
        <taxon>Actinomycetota</taxon>
        <taxon>Actinomycetes</taxon>
        <taxon>Bifidobacteriales</taxon>
        <taxon>Bifidobacteriaceae</taxon>
        <taxon>Gardnerella</taxon>
    </lineage>
</organism>
<dbReference type="AlphaFoldDB" id="A0A2N6RY23"/>
<evidence type="ECO:0000256" key="6">
    <source>
        <dbReference type="ARBA" id="ARBA00023118"/>
    </source>
</evidence>
<dbReference type="Pfam" id="PF01867">
    <property type="entry name" value="Cas_Cas1"/>
    <property type="match status" value="1"/>
</dbReference>
<dbReference type="GO" id="GO:0046872">
    <property type="term" value="F:metal ion binding"/>
    <property type="evidence" value="ECO:0007669"/>
    <property type="project" value="UniProtKB-KW"/>
</dbReference>